<evidence type="ECO:0000256" key="1">
    <source>
        <dbReference type="ARBA" id="ARBA00009431"/>
    </source>
</evidence>
<evidence type="ECO:0000313" key="2">
    <source>
        <dbReference type="EMBL" id="WOG95145.1"/>
    </source>
</evidence>
<dbReference type="Gramene" id="KZM80763">
    <property type="protein sequence ID" value="KZM80763"/>
    <property type="gene ID" value="DCAR_031661"/>
</dbReference>
<dbReference type="GO" id="GO:0004185">
    <property type="term" value="F:serine-type carboxypeptidase activity"/>
    <property type="evidence" value="ECO:0007669"/>
    <property type="project" value="InterPro"/>
</dbReference>
<dbReference type="InterPro" id="IPR001563">
    <property type="entry name" value="Peptidase_S10"/>
</dbReference>
<comment type="similarity">
    <text evidence="1">Belongs to the peptidase S10 family.</text>
</comment>
<dbReference type="Pfam" id="PF00450">
    <property type="entry name" value="Peptidase_S10"/>
    <property type="match status" value="1"/>
</dbReference>
<organism evidence="2 3">
    <name type="scientific">Daucus carota subsp. sativus</name>
    <name type="common">Carrot</name>
    <dbReference type="NCBI Taxonomy" id="79200"/>
    <lineage>
        <taxon>Eukaryota</taxon>
        <taxon>Viridiplantae</taxon>
        <taxon>Streptophyta</taxon>
        <taxon>Embryophyta</taxon>
        <taxon>Tracheophyta</taxon>
        <taxon>Spermatophyta</taxon>
        <taxon>Magnoliopsida</taxon>
        <taxon>eudicotyledons</taxon>
        <taxon>Gunneridae</taxon>
        <taxon>Pentapetalae</taxon>
        <taxon>asterids</taxon>
        <taxon>campanulids</taxon>
        <taxon>Apiales</taxon>
        <taxon>Apiaceae</taxon>
        <taxon>Apioideae</taxon>
        <taxon>Scandiceae</taxon>
        <taxon>Daucinae</taxon>
        <taxon>Daucus</taxon>
        <taxon>Daucus sect. Daucus</taxon>
    </lineage>
</organism>
<proteinExistence type="inferred from homology"/>
<reference evidence="2" key="2">
    <citation type="submission" date="2022-03" db="EMBL/GenBank/DDBJ databases">
        <title>Draft title - Genomic analysis of global carrot germplasm unveils the trajectory of domestication and the origin of high carotenoid orange carrot.</title>
        <authorList>
            <person name="Iorizzo M."/>
            <person name="Ellison S."/>
            <person name="Senalik D."/>
            <person name="Macko-Podgorni A."/>
            <person name="Grzebelus D."/>
            <person name="Bostan H."/>
            <person name="Rolling W."/>
            <person name="Curaba J."/>
            <person name="Simon P."/>
        </authorList>
    </citation>
    <scope>NUCLEOTIDE SEQUENCE</scope>
    <source>
        <tissue evidence="2">Leaf</tissue>
    </source>
</reference>
<name>A0A175YB97_DAUCS</name>
<sequence>MLSKRIILPVPLKQVKMDIEIWFSIMCLIKVKVNEYEESFTKYQIHQMLLFRYVGVDEDEDVQLFYYFVKSRANPENDPLILWITGSPGCSSFTALAYEFGVTSLEVEIHAKVKKKDVQEEVDSKMDVRGSEKS</sequence>
<gene>
    <name evidence="2" type="ORF">DCAR_0414448</name>
</gene>
<dbReference type="SUPFAM" id="SSF53474">
    <property type="entry name" value="alpha/beta-Hydrolases"/>
    <property type="match status" value="1"/>
</dbReference>
<protein>
    <submittedName>
        <fullName evidence="2">Uncharacterized protein</fullName>
    </submittedName>
</protein>
<dbReference type="AlphaFoldDB" id="A0A175YB97"/>
<reference evidence="2" key="1">
    <citation type="journal article" date="2016" name="Nat. Genet.">
        <title>A high-quality carrot genome assembly provides new insights into carotenoid accumulation and asterid genome evolution.</title>
        <authorList>
            <person name="Iorizzo M."/>
            <person name="Ellison S."/>
            <person name="Senalik D."/>
            <person name="Zeng P."/>
            <person name="Satapoomin P."/>
            <person name="Huang J."/>
            <person name="Bowman M."/>
            <person name="Iovene M."/>
            <person name="Sanseverino W."/>
            <person name="Cavagnaro P."/>
            <person name="Yildiz M."/>
            <person name="Macko-Podgorni A."/>
            <person name="Moranska E."/>
            <person name="Grzebelus E."/>
            <person name="Grzebelus D."/>
            <person name="Ashrafi H."/>
            <person name="Zheng Z."/>
            <person name="Cheng S."/>
            <person name="Spooner D."/>
            <person name="Van Deynze A."/>
            <person name="Simon P."/>
        </authorList>
    </citation>
    <scope>NUCLEOTIDE SEQUENCE</scope>
    <source>
        <tissue evidence="2">Leaf</tissue>
    </source>
</reference>
<dbReference type="Proteomes" id="UP000077755">
    <property type="component" value="Chromosome 4"/>
</dbReference>
<dbReference type="Gene3D" id="3.40.50.1820">
    <property type="entry name" value="alpha/beta hydrolase"/>
    <property type="match status" value="1"/>
</dbReference>
<dbReference type="InterPro" id="IPR029058">
    <property type="entry name" value="AB_hydrolase_fold"/>
</dbReference>
<accession>A0A175YB97</accession>
<evidence type="ECO:0000313" key="3">
    <source>
        <dbReference type="Proteomes" id="UP000077755"/>
    </source>
</evidence>
<dbReference type="GO" id="GO:0006508">
    <property type="term" value="P:proteolysis"/>
    <property type="evidence" value="ECO:0007669"/>
    <property type="project" value="InterPro"/>
</dbReference>
<keyword evidence="3" id="KW-1185">Reference proteome</keyword>
<dbReference type="EMBL" id="CP093346">
    <property type="protein sequence ID" value="WOG95145.1"/>
    <property type="molecule type" value="Genomic_DNA"/>
</dbReference>